<reference evidence="3" key="1">
    <citation type="submission" date="2011-07" db="EMBL/GenBank/DDBJ databases">
        <authorList>
            <consortium name="Caenorhabditis brenneri Sequencing and Analysis Consortium"/>
            <person name="Wilson R.K."/>
        </authorList>
    </citation>
    <scope>NUCLEOTIDE SEQUENCE [LARGE SCALE GENOMIC DNA]</scope>
    <source>
        <strain evidence="3">PB2801</strain>
    </source>
</reference>
<name>G0P447_CAEBE</name>
<proteinExistence type="predicted"/>
<dbReference type="EMBL" id="GL380058">
    <property type="protein sequence ID" value="EGT44612.1"/>
    <property type="molecule type" value="Genomic_DNA"/>
</dbReference>
<dbReference type="AlphaFoldDB" id="G0P447"/>
<feature type="transmembrane region" description="Helical" evidence="1">
    <location>
        <begin position="66"/>
        <end position="91"/>
    </location>
</feature>
<keyword evidence="1" id="KW-0812">Transmembrane</keyword>
<dbReference type="HOGENOM" id="CLU_2051711_0_0_1"/>
<evidence type="ECO:0000256" key="1">
    <source>
        <dbReference type="SAM" id="Phobius"/>
    </source>
</evidence>
<keyword evidence="3" id="KW-1185">Reference proteome</keyword>
<organism evidence="3">
    <name type="scientific">Caenorhabditis brenneri</name>
    <name type="common">Nematode worm</name>
    <dbReference type="NCBI Taxonomy" id="135651"/>
    <lineage>
        <taxon>Eukaryota</taxon>
        <taxon>Metazoa</taxon>
        <taxon>Ecdysozoa</taxon>
        <taxon>Nematoda</taxon>
        <taxon>Chromadorea</taxon>
        <taxon>Rhabditida</taxon>
        <taxon>Rhabditina</taxon>
        <taxon>Rhabditomorpha</taxon>
        <taxon>Rhabditoidea</taxon>
        <taxon>Rhabditidae</taxon>
        <taxon>Peloderinae</taxon>
        <taxon>Caenorhabditis</taxon>
    </lineage>
</organism>
<evidence type="ECO:0000313" key="3">
    <source>
        <dbReference type="Proteomes" id="UP000008068"/>
    </source>
</evidence>
<protein>
    <submittedName>
        <fullName evidence="2">Uncharacterized protein</fullName>
    </submittedName>
</protein>
<accession>G0P447</accession>
<evidence type="ECO:0000313" key="2">
    <source>
        <dbReference type="EMBL" id="EGT44612.1"/>
    </source>
</evidence>
<gene>
    <name evidence="2" type="ORF">CAEBREN_22072</name>
</gene>
<keyword evidence="1" id="KW-0472">Membrane</keyword>
<sequence>MPSPSTTLIVGTLLSCSFIISVIFVCQPGILPKFLGKELKVEPSEGIRSETDGLTTFNGNHPSSTLIVTVATIIVCAVVLFFSGLCFFICVELTHKDDGLDGYEEVPKEKFPLEKLARKV</sequence>
<dbReference type="InParanoid" id="G0P447"/>
<dbReference type="Proteomes" id="UP000008068">
    <property type="component" value="Unassembled WGS sequence"/>
</dbReference>
<keyword evidence="1" id="KW-1133">Transmembrane helix</keyword>
<feature type="transmembrane region" description="Helical" evidence="1">
    <location>
        <begin position="7"/>
        <end position="30"/>
    </location>
</feature>